<name>Q2IIE0_ANADE</name>
<keyword evidence="10 15" id="KW-0479">Metal-binding</keyword>
<keyword evidence="14 15" id="KW-0694">RNA-binding</keyword>
<evidence type="ECO:0000256" key="3">
    <source>
        <dbReference type="ARBA" id="ARBA00010183"/>
    </source>
</evidence>
<comment type="catalytic activity">
    <reaction evidence="1 15">
        <text>Endonucleolytic cleavage to 5'-phosphomonoester.</text>
        <dbReference type="EC" id="3.1.26.3"/>
    </reaction>
</comment>
<feature type="compositionally biased region" description="Basic residues" evidence="16">
    <location>
        <begin position="376"/>
        <end position="385"/>
    </location>
</feature>
<comment type="similarity">
    <text evidence="3">Belongs to the ribonuclease III family.</text>
</comment>
<evidence type="ECO:0000256" key="10">
    <source>
        <dbReference type="ARBA" id="ARBA00022723"/>
    </source>
</evidence>
<keyword evidence="12 15" id="KW-0378">Hydrolase</keyword>
<feature type="region of interest" description="Disordered" evidence="16">
    <location>
        <begin position="1"/>
        <end position="24"/>
    </location>
</feature>
<evidence type="ECO:0000256" key="16">
    <source>
        <dbReference type="SAM" id="MobiDB-lite"/>
    </source>
</evidence>
<feature type="active site" evidence="15">
    <location>
        <position position="71"/>
    </location>
</feature>
<dbReference type="Pfam" id="PF00035">
    <property type="entry name" value="dsrm"/>
    <property type="match status" value="1"/>
</dbReference>
<feature type="compositionally biased region" description="Low complexity" evidence="16">
    <location>
        <begin position="360"/>
        <end position="375"/>
    </location>
</feature>
<dbReference type="GO" id="GO:0008033">
    <property type="term" value="P:tRNA processing"/>
    <property type="evidence" value="ECO:0007669"/>
    <property type="project" value="UniProtKB-KW"/>
</dbReference>
<dbReference type="eggNOG" id="COG0571">
    <property type="taxonomic scope" value="Bacteria"/>
</dbReference>
<dbReference type="Gene3D" id="3.30.160.20">
    <property type="match status" value="1"/>
</dbReference>
<evidence type="ECO:0000259" key="17">
    <source>
        <dbReference type="PROSITE" id="PS50137"/>
    </source>
</evidence>
<evidence type="ECO:0000313" key="20">
    <source>
        <dbReference type="Proteomes" id="UP000001935"/>
    </source>
</evidence>
<feature type="binding site" evidence="15">
    <location>
        <position position="143"/>
    </location>
    <ligand>
        <name>Mg(2+)</name>
        <dbReference type="ChEBI" id="CHEBI:18420"/>
    </ligand>
</feature>
<dbReference type="SMART" id="SM00535">
    <property type="entry name" value="RIBOc"/>
    <property type="match status" value="1"/>
</dbReference>
<dbReference type="CDD" id="cd10845">
    <property type="entry name" value="DSRM_RNAse_III_family"/>
    <property type="match status" value="1"/>
</dbReference>
<dbReference type="SUPFAM" id="SSF54768">
    <property type="entry name" value="dsRNA-binding domain-like"/>
    <property type="match status" value="1"/>
</dbReference>
<dbReference type="GO" id="GO:0003725">
    <property type="term" value="F:double-stranded RNA binding"/>
    <property type="evidence" value="ECO:0007669"/>
    <property type="project" value="TreeGrafter"/>
</dbReference>
<feature type="compositionally biased region" description="Low complexity" evidence="16">
    <location>
        <begin position="341"/>
        <end position="352"/>
    </location>
</feature>
<keyword evidence="11 15" id="KW-0255">Endonuclease</keyword>
<dbReference type="SUPFAM" id="SSF69065">
    <property type="entry name" value="RNase III domain-like"/>
    <property type="match status" value="1"/>
</dbReference>
<dbReference type="GO" id="GO:0006397">
    <property type="term" value="P:mRNA processing"/>
    <property type="evidence" value="ECO:0007669"/>
    <property type="project" value="UniProtKB-UniRule"/>
</dbReference>
<dbReference type="GO" id="GO:0006364">
    <property type="term" value="P:rRNA processing"/>
    <property type="evidence" value="ECO:0007669"/>
    <property type="project" value="UniProtKB-UniRule"/>
</dbReference>
<dbReference type="InterPro" id="IPR036389">
    <property type="entry name" value="RNase_III_sf"/>
</dbReference>
<evidence type="ECO:0000256" key="11">
    <source>
        <dbReference type="ARBA" id="ARBA00022759"/>
    </source>
</evidence>
<dbReference type="GO" id="GO:0019843">
    <property type="term" value="F:rRNA binding"/>
    <property type="evidence" value="ECO:0007669"/>
    <property type="project" value="UniProtKB-KW"/>
</dbReference>
<dbReference type="GO" id="GO:0004525">
    <property type="term" value="F:ribonuclease III activity"/>
    <property type="evidence" value="ECO:0007669"/>
    <property type="project" value="UniProtKB-UniRule"/>
</dbReference>
<feature type="region of interest" description="Disordered" evidence="16">
    <location>
        <begin position="254"/>
        <end position="385"/>
    </location>
</feature>
<evidence type="ECO:0000313" key="19">
    <source>
        <dbReference type="EMBL" id="ABC81423.1"/>
    </source>
</evidence>
<evidence type="ECO:0000256" key="6">
    <source>
        <dbReference type="ARBA" id="ARBA00022552"/>
    </source>
</evidence>
<feature type="active site" evidence="15">
    <location>
        <position position="143"/>
    </location>
</feature>
<keyword evidence="9 15" id="KW-0540">Nuclease</keyword>
<dbReference type="Gene3D" id="1.10.1520.10">
    <property type="entry name" value="Ribonuclease III domain"/>
    <property type="match status" value="1"/>
</dbReference>
<dbReference type="NCBIfam" id="TIGR02191">
    <property type="entry name" value="RNaseIII"/>
    <property type="match status" value="1"/>
</dbReference>
<dbReference type="CDD" id="cd00593">
    <property type="entry name" value="RIBOc"/>
    <property type="match status" value="1"/>
</dbReference>
<evidence type="ECO:0000256" key="8">
    <source>
        <dbReference type="ARBA" id="ARBA00022694"/>
    </source>
</evidence>
<dbReference type="Pfam" id="PF14622">
    <property type="entry name" value="Ribonucleas_3_3"/>
    <property type="match status" value="1"/>
</dbReference>
<evidence type="ECO:0000256" key="5">
    <source>
        <dbReference type="ARBA" id="ARBA00022490"/>
    </source>
</evidence>
<keyword evidence="15" id="KW-0699">rRNA-binding</keyword>
<dbReference type="SMART" id="SM00358">
    <property type="entry name" value="DSRM"/>
    <property type="match status" value="1"/>
</dbReference>
<dbReference type="HAMAP" id="MF_00104">
    <property type="entry name" value="RNase_III"/>
    <property type="match status" value="1"/>
</dbReference>
<evidence type="ECO:0000256" key="7">
    <source>
        <dbReference type="ARBA" id="ARBA00022664"/>
    </source>
</evidence>
<dbReference type="Proteomes" id="UP000001935">
    <property type="component" value="Chromosome"/>
</dbReference>
<evidence type="ECO:0000256" key="2">
    <source>
        <dbReference type="ARBA" id="ARBA00004496"/>
    </source>
</evidence>
<keyword evidence="7 15" id="KW-0507">mRNA processing</keyword>
<dbReference type="KEGG" id="ade:Adeh_1650"/>
<comment type="subcellular location">
    <subcellularLocation>
        <location evidence="2 15">Cytoplasm</location>
    </subcellularLocation>
</comment>
<keyword evidence="13 15" id="KW-0460">Magnesium</keyword>
<dbReference type="FunFam" id="1.10.1520.10:FF:000001">
    <property type="entry name" value="Ribonuclease 3"/>
    <property type="match status" value="1"/>
</dbReference>
<dbReference type="FunFam" id="3.30.160.20:FF:000003">
    <property type="entry name" value="Ribonuclease 3"/>
    <property type="match status" value="1"/>
</dbReference>
<feature type="compositionally biased region" description="Low complexity" evidence="16">
    <location>
        <begin position="254"/>
        <end position="291"/>
    </location>
</feature>
<dbReference type="PANTHER" id="PTHR11207">
    <property type="entry name" value="RIBONUCLEASE III"/>
    <property type="match status" value="1"/>
</dbReference>
<dbReference type="GO" id="GO:0046872">
    <property type="term" value="F:metal ion binding"/>
    <property type="evidence" value="ECO:0007669"/>
    <property type="project" value="UniProtKB-KW"/>
</dbReference>
<evidence type="ECO:0000256" key="1">
    <source>
        <dbReference type="ARBA" id="ARBA00000109"/>
    </source>
</evidence>
<dbReference type="GO" id="GO:0005737">
    <property type="term" value="C:cytoplasm"/>
    <property type="evidence" value="ECO:0007669"/>
    <property type="project" value="UniProtKB-SubCell"/>
</dbReference>
<feature type="binding site" evidence="15">
    <location>
        <position position="67"/>
    </location>
    <ligand>
        <name>Mg(2+)</name>
        <dbReference type="ChEBI" id="CHEBI:18420"/>
    </ligand>
</feature>
<dbReference type="InterPro" id="IPR011907">
    <property type="entry name" value="RNase_III"/>
</dbReference>
<protein>
    <recommendedName>
        <fullName evidence="15">Ribonuclease 3</fullName>
        <ecNumber evidence="15">3.1.26.3</ecNumber>
    </recommendedName>
    <alternativeName>
        <fullName evidence="15">Ribonuclease III</fullName>
        <shortName evidence="15">RNase III</shortName>
    </alternativeName>
</protein>
<sequence>MGEDRGPAQEPAGAPPEPDPALDPVGALEARLGLAVADREAALAALTHKSYVNEHREDGLQDNERLEFLGDAVIDLAVSHRLMERFPSAREGDLSKMRAAVVDEQGLAEMARTLDLGALLRLGRGEELTGGRQKSSLLADAMEAVIAAIYRGQGLPAVLSFVDRFLGEAFARAAAGTLDRDFKTQLQELSQSRLRATPRYRVVAEHGPDHSKTFEVETDLRGEVMGRGAGRSKKDAEQAAARLALDALGRRLAPEAGQAGAEPAAPGSAAAAPAEAPEALAAPAAPSGAEPEPARPAPPPEAVSPEPEREVHAAEHAPAGGEAGAAEPPGHAPAPRRRRAAPSGGRKAAAPARPRKAAPARKAPAAGKGTKGAAKGARKGARPRR</sequence>
<evidence type="ECO:0000259" key="18">
    <source>
        <dbReference type="PROSITE" id="PS50142"/>
    </source>
</evidence>
<gene>
    <name evidence="15" type="primary">rnc</name>
    <name evidence="19" type="ordered locus">Adeh_1650</name>
</gene>
<feature type="domain" description="RNase III" evidence="18">
    <location>
        <begin position="25"/>
        <end position="154"/>
    </location>
</feature>
<evidence type="ECO:0000256" key="12">
    <source>
        <dbReference type="ARBA" id="ARBA00022801"/>
    </source>
</evidence>
<keyword evidence="5 15" id="KW-0963">Cytoplasm</keyword>
<dbReference type="PROSITE" id="PS00517">
    <property type="entry name" value="RNASE_3_1"/>
    <property type="match status" value="1"/>
</dbReference>
<feature type="domain" description="DRBM" evidence="17">
    <location>
        <begin position="181"/>
        <end position="250"/>
    </location>
</feature>
<keyword evidence="8 15" id="KW-0819">tRNA processing</keyword>
<dbReference type="HOGENOM" id="CLU_060483_0_0_7"/>
<dbReference type="InterPro" id="IPR000999">
    <property type="entry name" value="RNase_III_dom"/>
</dbReference>
<dbReference type="PROSITE" id="PS50142">
    <property type="entry name" value="RNASE_3_2"/>
    <property type="match status" value="1"/>
</dbReference>
<evidence type="ECO:0000256" key="15">
    <source>
        <dbReference type="HAMAP-Rule" id="MF_00104"/>
    </source>
</evidence>
<dbReference type="InterPro" id="IPR014720">
    <property type="entry name" value="dsRBD_dom"/>
</dbReference>
<dbReference type="RefSeq" id="WP_011420706.1">
    <property type="nucleotide sequence ID" value="NC_007760.1"/>
</dbReference>
<reference evidence="19" key="1">
    <citation type="submission" date="2006-01" db="EMBL/GenBank/DDBJ databases">
        <title>Complete sequence of Anaeromyxobacter dehalogenans 2CP-C.</title>
        <authorList>
            <consortium name="US DOE Joint Genome Institute"/>
            <person name="Copeland A."/>
            <person name="Lucas S."/>
            <person name="Lapidus A."/>
            <person name="Barry K."/>
            <person name="Detter J.C."/>
            <person name="Glavina T."/>
            <person name="Hammon N."/>
            <person name="Israni S."/>
            <person name="Pitluck S."/>
            <person name="Brettin T."/>
            <person name="Bruce D."/>
            <person name="Han C."/>
            <person name="Tapia R."/>
            <person name="Gilna P."/>
            <person name="Kiss H."/>
            <person name="Schmutz J."/>
            <person name="Larimer F."/>
            <person name="Land M."/>
            <person name="Kyrpides N."/>
            <person name="Anderson I."/>
            <person name="Sanford R.A."/>
            <person name="Ritalahti K.M."/>
            <person name="Thomas H.S."/>
            <person name="Kirby J.R."/>
            <person name="Zhulin I.B."/>
            <person name="Loeffler F.E."/>
            <person name="Richardson P."/>
        </authorList>
    </citation>
    <scope>NUCLEOTIDE SEQUENCE</scope>
    <source>
        <strain evidence="19">2CP-C</strain>
    </source>
</reference>
<feature type="binding site" evidence="15">
    <location>
        <position position="140"/>
    </location>
    <ligand>
        <name>Mg(2+)</name>
        <dbReference type="ChEBI" id="CHEBI:18420"/>
    </ligand>
</feature>
<feature type="compositionally biased region" description="Basic and acidic residues" evidence="16">
    <location>
        <begin position="306"/>
        <end position="315"/>
    </location>
</feature>
<evidence type="ECO:0000256" key="14">
    <source>
        <dbReference type="ARBA" id="ARBA00022884"/>
    </source>
</evidence>
<dbReference type="EMBL" id="CP000251">
    <property type="protein sequence ID" value="ABC81423.1"/>
    <property type="molecule type" value="Genomic_DNA"/>
</dbReference>
<evidence type="ECO:0000256" key="13">
    <source>
        <dbReference type="ARBA" id="ARBA00022842"/>
    </source>
</evidence>
<evidence type="ECO:0000256" key="9">
    <source>
        <dbReference type="ARBA" id="ARBA00022722"/>
    </source>
</evidence>
<dbReference type="STRING" id="290397.Adeh_1650"/>
<dbReference type="PROSITE" id="PS50137">
    <property type="entry name" value="DS_RBD"/>
    <property type="match status" value="1"/>
</dbReference>
<proteinExistence type="inferred from homology"/>
<accession>Q2IIE0</accession>
<feature type="compositionally biased region" description="Low complexity" evidence="16">
    <location>
        <begin position="316"/>
        <end position="329"/>
    </location>
</feature>
<dbReference type="GO" id="GO:0042802">
    <property type="term" value="F:identical protein binding"/>
    <property type="evidence" value="ECO:0007669"/>
    <property type="project" value="UniProtKB-ARBA"/>
</dbReference>
<dbReference type="GO" id="GO:0010468">
    <property type="term" value="P:regulation of gene expression"/>
    <property type="evidence" value="ECO:0007669"/>
    <property type="project" value="TreeGrafter"/>
</dbReference>
<dbReference type="PANTHER" id="PTHR11207:SF0">
    <property type="entry name" value="RIBONUCLEASE 3"/>
    <property type="match status" value="1"/>
</dbReference>
<comment type="subunit">
    <text evidence="4 15">Homodimer.</text>
</comment>
<evidence type="ECO:0000256" key="4">
    <source>
        <dbReference type="ARBA" id="ARBA00011738"/>
    </source>
</evidence>
<comment type="cofactor">
    <cofactor evidence="15">
        <name>Mg(2+)</name>
        <dbReference type="ChEBI" id="CHEBI:18420"/>
    </cofactor>
</comment>
<dbReference type="EC" id="3.1.26.3" evidence="15"/>
<dbReference type="AlphaFoldDB" id="Q2IIE0"/>
<keyword evidence="6 15" id="KW-0698">rRNA processing</keyword>
<comment type="function">
    <text evidence="15">Digests double-stranded RNA. Involved in the processing of primary rRNA transcript to yield the immediate precursors to the large and small rRNAs (23S and 16S). Processes some mRNAs, and tRNAs when they are encoded in the rRNA operon. Processes pre-crRNA and tracrRNA of type II CRISPR loci if present in the organism.</text>
</comment>
<dbReference type="OrthoDB" id="9805026at2"/>
<organism evidence="19 20">
    <name type="scientific">Anaeromyxobacter dehalogenans (strain 2CP-C)</name>
    <dbReference type="NCBI Taxonomy" id="290397"/>
    <lineage>
        <taxon>Bacteria</taxon>
        <taxon>Pseudomonadati</taxon>
        <taxon>Myxococcota</taxon>
        <taxon>Myxococcia</taxon>
        <taxon>Myxococcales</taxon>
        <taxon>Cystobacterineae</taxon>
        <taxon>Anaeromyxobacteraceae</taxon>
        <taxon>Anaeromyxobacter</taxon>
    </lineage>
</organism>